<dbReference type="AlphaFoldDB" id="A0A7F5RG98"/>
<keyword evidence="2" id="KW-1185">Reference proteome</keyword>
<dbReference type="PANTHER" id="PTHR12932">
    <property type="entry name" value="P25 ALPHA-RELATED"/>
    <property type="match status" value="1"/>
</dbReference>
<dbReference type="Proteomes" id="UP000192223">
    <property type="component" value="Unplaced"/>
</dbReference>
<sequence>MATATEAEEANPETSGFTMESQFYNFARYGEETADGKTITLTKSDKWMKQAKILDGKNVTLTDTGFCFSKFKAYAIKFDDYMIFLEDLAQYKQLDAEEIKNKLVLCGLPGASEKQDDKKRRR</sequence>
<protein>
    <submittedName>
        <fullName evidence="3">TPPP family protein CG45057 isoform X2</fullName>
    </submittedName>
</protein>
<reference evidence="3" key="1">
    <citation type="submission" date="2025-08" db="UniProtKB">
        <authorList>
            <consortium name="RefSeq"/>
        </authorList>
    </citation>
    <scope>IDENTIFICATION</scope>
    <source>
        <tissue evidence="3">Entire body</tissue>
    </source>
</reference>
<dbReference type="GO" id="GO:0005874">
    <property type="term" value="C:microtubule"/>
    <property type="evidence" value="ECO:0007669"/>
    <property type="project" value="TreeGrafter"/>
</dbReference>
<dbReference type="InterPro" id="IPR008907">
    <property type="entry name" value="TPP/p25"/>
</dbReference>
<proteinExistence type="inferred from homology"/>
<dbReference type="GO" id="GO:0001578">
    <property type="term" value="P:microtubule bundle formation"/>
    <property type="evidence" value="ECO:0007669"/>
    <property type="project" value="TreeGrafter"/>
</dbReference>
<dbReference type="Gene3D" id="1.10.238.10">
    <property type="entry name" value="EF-hand"/>
    <property type="match status" value="1"/>
</dbReference>
<organism evidence="2 3">
    <name type="scientific">Agrilus planipennis</name>
    <name type="common">Emerald ash borer</name>
    <name type="synonym">Agrilus marcopoli</name>
    <dbReference type="NCBI Taxonomy" id="224129"/>
    <lineage>
        <taxon>Eukaryota</taxon>
        <taxon>Metazoa</taxon>
        <taxon>Ecdysozoa</taxon>
        <taxon>Arthropoda</taxon>
        <taxon>Hexapoda</taxon>
        <taxon>Insecta</taxon>
        <taxon>Pterygota</taxon>
        <taxon>Neoptera</taxon>
        <taxon>Endopterygota</taxon>
        <taxon>Coleoptera</taxon>
        <taxon>Polyphaga</taxon>
        <taxon>Elateriformia</taxon>
        <taxon>Buprestoidea</taxon>
        <taxon>Buprestidae</taxon>
        <taxon>Agrilinae</taxon>
        <taxon>Agrilus</taxon>
    </lineage>
</organism>
<evidence type="ECO:0000313" key="2">
    <source>
        <dbReference type="Proteomes" id="UP000192223"/>
    </source>
</evidence>
<dbReference type="PANTHER" id="PTHR12932:SF9">
    <property type="entry name" value="TUBULIN POLYMERIZATION-PROMOTING PROTEIN HOMOLOG"/>
    <property type="match status" value="1"/>
</dbReference>
<dbReference type="RefSeq" id="XP_025834993.1">
    <property type="nucleotide sequence ID" value="XM_025979208.1"/>
</dbReference>
<dbReference type="GO" id="GO:0032273">
    <property type="term" value="P:positive regulation of protein polymerization"/>
    <property type="evidence" value="ECO:0007669"/>
    <property type="project" value="TreeGrafter"/>
</dbReference>
<dbReference type="GO" id="GO:0015631">
    <property type="term" value="F:tubulin binding"/>
    <property type="evidence" value="ECO:0007669"/>
    <property type="project" value="InterPro"/>
</dbReference>
<dbReference type="SUPFAM" id="SSF47473">
    <property type="entry name" value="EF-hand"/>
    <property type="match status" value="1"/>
</dbReference>
<name>A0A7F5RG98_AGRPL</name>
<dbReference type="InterPro" id="IPR011992">
    <property type="entry name" value="EF-hand-dom_pair"/>
</dbReference>
<evidence type="ECO:0000256" key="1">
    <source>
        <dbReference type="ARBA" id="ARBA00010994"/>
    </source>
</evidence>
<dbReference type="GO" id="GO:0046785">
    <property type="term" value="P:microtubule polymerization"/>
    <property type="evidence" value="ECO:0007669"/>
    <property type="project" value="InterPro"/>
</dbReference>
<accession>A0A7F5RG98</accession>
<dbReference type="OrthoDB" id="41362at2759"/>
<dbReference type="Pfam" id="PF05517">
    <property type="entry name" value="p25-alpha"/>
    <property type="match status" value="1"/>
</dbReference>
<comment type="similarity">
    <text evidence="1">Belongs to the TPPP family.</text>
</comment>
<dbReference type="GeneID" id="108735739"/>
<gene>
    <name evidence="3" type="primary">LOC108735739</name>
</gene>
<evidence type="ECO:0000313" key="3">
    <source>
        <dbReference type="RefSeq" id="XP_025834993.1"/>
    </source>
</evidence>